<sequence length="374" mass="42121">MIQQAVLDLDAKLHALVSGIEILDAISPINFKQQRVDFFANNYLSEPEFAYKPRSLDAFSLKRQLFNLPIESLGDEDLVKLYAAVINSFIDKIDQVVSIGSADFIYDSFRYYGEPSEKDIRNAAFVLHLPYDKQDDSSLLNAQDIERYLRSFATEQGYEHSVKLDDNMISKALVSGTTVKINSQAKISPVDMKALAHHELGVHLATTLNGRRQPLRVLSLGCPYNTKTQEGLAILSEYMAGCLTVGRLRNLALRVMAVNSMIKEKSFKTTFLLLKEEYQASDEQAFTITARVYRGGGFTKDYVYLRGFHEMLNAYEHSPNFSNLLCGKTAIEYLPVINRLVEKDYLKPPSFISPAFANPQISDSVQAFIARAIK</sequence>
<comment type="caution">
    <text evidence="5">The sequence shown here is derived from an EMBL/GenBank/DDBJ whole genome shotgun (WGS) entry which is preliminary data.</text>
</comment>
<accession>A0ABV9M0R9</accession>
<dbReference type="PANTHER" id="PTHR31817:SF0">
    <property type="entry name" value="CHROMOSOME UNDETERMINED SCAFFOLD_67, WHOLE GENOME SHOTGUN SEQUENCE"/>
    <property type="match status" value="1"/>
</dbReference>
<comment type="cofactor">
    <cofactor evidence="1">
        <name>Zn(2+)</name>
        <dbReference type="ChEBI" id="CHEBI:29105"/>
    </cofactor>
</comment>
<dbReference type="NCBIfam" id="TIGR02421">
    <property type="entry name" value="QEGLA"/>
    <property type="match status" value="1"/>
</dbReference>
<evidence type="ECO:0000256" key="2">
    <source>
        <dbReference type="ARBA" id="ARBA00022670"/>
    </source>
</evidence>
<keyword evidence="3" id="KW-0378">Hydrolase</keyword>
<dbReference type="InterPro" id="IPR012656">
    <property type="entry name" value="CHP02421_QEGLA"/>
</dbReference>
<evidence type="ECO:0000313" key="6">
    <source>
        <dbReference type="Proteomes" id="UP001595897"/>
    </source>
</evidence>
<keyword evidence="4" id="KW-0482">Metalloprotease</keyword>
<evidence type="ECO:0000313" key="5">
    <source>
        <dbReference type="EMBL" id="MFC4701298.1"/>
    </source>
</evidence>
<keyword evidence="6" id="KW-1185">Reference proteome</keyword>
<evidence type="ECO:0000256" key="4">
    <source>
        <dbReference type="ARBA" id="ARBA00023049"/>
    </source>
</evidence>
<dbReference type="Proteomes" id="UP001595897">
    <property type="component" value="Unassembled WGS sequence"/>
</dbReference>
<protein>
    <submittedName>
        <fullName evidence="5">Flavohemoglobin expression-modulating QEGLA motif protein</fullName>
    </submittedName>
</protein>
<reference evidence="6" key="1">
    <citation type="journal article" date="2019" name="Int. J. Syst. Evol. Microbiol.">
        <title>The Global Catalogue of Microorganisms (GCM) 10K type strain sequencing project: providing services to taxonomists for standard genome sequencing and annotation.</title>
        <authorList>
            <consortium name="The Broad Institute Genomics Platform"/>
            <consortium name="The Broad Institute Genome Sequencing Center for Infectious Disease"/>
            <person name="Wu L."/>
            <person name="Ma J."/>
        </authorList>
    </citation>
    <scope>NUCLEOTIDE SEQUENCE [LARGE SCALE GENOMIC DNA]</scope>
    <source>
        <strain evidence="6">KACC 12507</strain>
    </source>
</reference>
<proteinExistence type="predicted"/>
<gene>
    <name evidence="5" type="ORF">ACFO4O_14100</name>
</gene>
<dbReference type="RefSeq" id="WP_382409652.1">
    <property type="nucleotide sequence ID" value="NZ_JBHSGU010000009.1"/>
</dbReference>
<dbReference type="InterPro" id="IPR012548">
    <property type="entry name" value="MATCAP"/>
</dbReference>
<keyword evidence="2" id="KW-0645">Protease</keyword>
<dbReference type="EMBL" id="JBHSGU010000009">
    <property type="protein sequence ID" value="MFC4701298.1"/>
    <property type="molecule type" value="Genomic_DNA"/>
</dbReference>
<evidence type="ECO:0000256" key="1">
    <source>
        <dbReference type="ARBA" id="ARBA00001947"/>
    </source>
</evidence>
<evidence type="ECO:0000256" key="3">
    <source>
        <dbReference type="ARBA" id="ARBA00022801"/>
    </source>
</evidence>
<dbReference type="SMART" id="SM01154">
    <property type="entry name" value="DUF1704"/>
    <property type="match status" value="1"/>
</dbReference>
<dbReference type="PANTHER" id="PTHR31817">
    <property type="match status" value="1"/>
</dbReference>
<name>A0ABV9M0R9_9ALTE</name>
<dbReference type="Pfam" id="PF08014">
    <property type="entry name" value="MATCAP"/>
    <property type="match status" value="1"/>
</dbReference>
<organism evidence="5 6">
    <name type="scientific">Glaciecola siphonariae</name>
    <dbReference type="NCBI Taxonomy" id="521012"/>
    <lineage>
        <taxon>Bacteria</taxon>
        <taxon>Pseudomonadati</taxon>
        <taxon>Pseudomonadota</taxon>
        <taxon>Gammaproteobacteria</taxon>
        <taxon>Alteromonadales</taxon>
        <taxon>Alteromonadaceae</taxon>
        <taxon>Glaciecola</taxon>
    </lineage>
</organism>